<evidence type="ECO:0000313" key="1">
    <source>
        <dbReference type="Proteomes" id="UP000887579"/>
    </source>
</evidence>
<sequence length="140" mass="15971">MFRAIIFWSILFLSITNVFALRGGLIRNGRAFNEGGGNGNALGSYQLLFFPSSHNRRYQEFMRFGGGNGNSLGSYQLLFFPSSHNRGYQEFMRFGRSNIDPPGAHQNFYRGRRDTASGTSQNFFRRRRDDSDEAESARFG</sequence>
<organism evidence="1 2">
    <name type="scientific">Panagrolaimus sp. ES5</name>
    <dbReference type="NCBI Taxonomy" id="591445"/>
    <lineage>
        <taxon>Eukaryota</taxon>
        <taxon>Metazoa</taxon>
        <taxon>Ecdysozoa</taxon>
        <taxon>Nematoda</taxon>
        <taxon>Chromadorea</taxon>
        <taxon>Rhabditida</taxon>
        <taxon>Tylenchina</taxon>
        <taxon>Panagrolaimomorpha</taxon>
        <taxon>Panagrolaimoidea</taxon>
        <taxon>Panagrolaimidae</taxon>
        <taxon>Panagrolaimus</taxon>
    </lineage>
</organism>
<accession>A0AC34GB18</accession>
<dbReference type="WBParaSite" id="ES5_v2.g26893.t1">
    <property type="protein sequence ID" value="ES5_v2.g26893.t1"/>
    <property type="gene ID" value="ES5_v2.g26893"/>
</dbReference>
<name>A0AC34GB18_9BILA</name>
<evidence type="ECO:0000313" key="2">
    <source>
        <dbReference type="WBParaSite" id="ES5_v2.g26893.t1"/>
    </source>
</evidence>
<protein>
    <submittedName>
        <fullName evidence="2">Uncharacterized protein</fullName>
    </submittedName>
</protein>
<dbReference type="Proteomes" id="UP000887579">
    <property type="component" value="Unplaced"/>
</dbReference>
<reference evidence="2" key="1">
    <citation type="submission" date="2022-11" db="UniProtKB">
        <authorList>
            <consortium name="WormBaseParasite"/>
        </authorList>
    </citation>
    <scope>IDENTIFICATION</scope>
</reference>
<proteinExistence type="predicted"/>